<dbReference type="PANTHER" id="PTHR30408:SF12">
    <property type="entry name" value="TYPE I RESTRICTION ENZYME MJAVIII SPECIFICITY SUBUNIT"/>
    <property type="match status" value="1"/>
</dbReference>
<accession>A0A0J6Z5K6</accession>
<evidence type="ECO:0000313" key="6">
    <source>
        <dbReference type="EMBL" id="KMP15575.1"/>
    </source>
</evidence>
<keyword evidence="2" id="KW-0680">Restriction system</keyword>
<reference evidence="6 8" key="1">
    <citation type="submission" date="2015-02" db="EMBL/GenBank/DDBJ databases">
        <title>Evolution of B. cereus sensu lato: Distribution, horizontal transfer and duplication of chromosomal virulence genes.</title>
        <authorList>
            <person name="Boehm M.-E."/>
            <person name="Huptas C."/>
            <person name="Krey V.M."/>
            <person name="Scherer S."/>
        </authorList>
    </citation>
    <scope>NUCLEOTIDE SEQUENCE [LARGE SCALE GENOMIC DNA]</scope>
    <source>
        <strain evidence="6 8">#17</strain>
    </source>
</reference>
<dbReference type="Gene3D" id="3.90.220.20">
    <property type="entry name" value="DNA methylase specificity domains"/>
    <property type="match status" value="2"/>
</dbReference>
<dbReference type="SUPFAM" id="SSF116734">
    <property type="entry name" value="DNA methylase specificity domain"/>
    <property type="match status" value="2"/>
</dbReference>
<evidence type="ECO:0000259" key="5">
    <source>
        <dbReference type="Pfam" id="PF01420"/>
    </source>
</evidence>
<dbReference type="PATRIC" id="fig|1396.438.peg.3846"/>
<dbReference type="Proteomes" id="UP000075591">
    <property type="component" value="Unassembled WGS sequence"/>
</dbReference>
<feature type="domain" description="Type I restriction modification DNA specificity" evidence="5">
    <location>
        <begin position="112"/>
        <end position="187"/>
    </location>
</feature>
<dbReference type="RefSeq" id="WP_017562277.1">
    <property type="nucleotide sequence ID" value="NZ_AP022947.1"/>
</dbReference>
<gene>
    <name evidence="7" type="ORF">AT274_24655</name>
    <name evidence="6" type="ORF">TQ94_19185</name>
</gene>
<keyword evidence="4" id="KW-0175">Coiled coil</keyword>
<feature type="domain" description="Type I restriction modification DNA specificity" evidence="5">
    <location>
        <begin position="228"/>
        <end position="400"/>
    </location>
</feature>
<feature type="coiled-coil region" evidence="4">
    <location>
        <begin position="382"/>
        <end position="409"/>
    </location>
</feature>
<organism evidence="7 9">
    <name type="scientific">Bacillus cereus</name>
    <dbReference type="NCBI Taxonomy" id="1396"/>
    <lineage>
        <taxon>Bacteria</taxon>
        <taxon>Bacillati</taxon>
        <taxon>Bacillota</taxon>
        <taxon>Bacilli</taxon>
        <taxon>Bacillales</taxon>
        <taxon>Bacillaceae</taxon>
        <taxon>Bacillus</taxon>
        <taxon>Bacillus cereus group</taxon>
    </lineage>
</organism>
<comment type="caution">
    <text evidence="7">The sequence shown here is derived from an EMBL/GenBank/DDBJ whole genome shotgun (WGS) entry which is preliminary data.</text>
</comment>
<comment type="similarity">
    <text evidence="1">Belongs to the type-I restriction system S methylase family.</text>
</comment>
<dbReference type="InterPro" id="IPR052021">
    <property type="entry name" value="Type-I_RS_S_subunit"/>
</dbReference>
<evidence type="ECO:0000256" key="2">
    <source>
        <dbReference type="ARBA" id="ARBA00022747"/>
    </source>
</evidence>
<protein>
    <recommendedName>
        <fullName evidence="5">Type I restriction modification DNA specificity domain-containing protein</fullName>
    </recommendedName>
</protein>
<dbReference type="InterPro" id="IPR000055">
    <property type="entry name" value="Restrct_endonuc_typeI_TRD"/>
</dbReference>
<reference evidence="7 9" key="2">
    <citation type="submission" date="2015-12" db="EMBL/GenBank/DDBJ databases">
        <title>Bacillus cereus Group isolate.</title>
        <authorList>
            <person name="Kovac J."/>
        </authorList>
    </citation>
    <scope>NUCLEOTIDE SEQUENCE [LARGE SCALE GENOMIC DNA]</scope>
    <source>
        <strain evidence="7 9">FSL W8-0275</strain>
    </source>
</reference>
<evidence type="ECO:0000313" key="7">
    <source>
        <dbReference type="EMBL" id="KXX87811.1"/>
    </source>
</evidence>
<dbReference type="EMBL" id="JYFW01000035">
    <property type="protein sequence ID" value="KMP15575.1"/>
    <property type="molecule type" value="Genomic_DNA"/>
</dbReference>
<proteinExistence type="inferred from homology"/>
<dbReference type="Pfam" id="PF01420">
    <property type="entry name" value="Methylase_S"/>
    <property type="match status" value="2"/>
</dbReference>
<dbReference type="GO" id="GO:0009307">
    <property type="term" value="P:DNA restriction-modification system"/>
    <property type="evidence" value="ECO:0007669"/>
    <property type="project" value="UniProtKB-KW"/>
</dbReference>
<evidence type="ECO:0000256" key="4">
    <source>
        <dbReference type="SAM" id="Coils"/>
    </source>
</evidence>
<evidence type="ECO:0000256" key="3">
    <source>
        <dbReference type="ARBA" id="ARBA00023125"/>
    </source>
</evidence>
<dbReference type="EMBL" id="LOMT01000133">
    <property type="protein sequence ID" value="KXX87811.1"/>
    <property type="molecule type" value="Genomic_DNA"/>
</dbReference>
<evidence type="ECO:0000313" key="9">
    <source>
        <dbReference type="Proteomes" id="UP000075591"/>
    </source>
</evidence>
<sequence length="412" mass="46901">MKNNHTPEIRFPGYIGDWEERKIGEFLTESRISGTNGLEAKKLTVKLWGKGVVPKNEIYQGSEATKYYIRKAGQFIYGKLDFLHQAFGIIPDKLDGYESTLDSPAFDIAENLNSSFFLEHVSRKQFYLYQGTIANGSRKAKRIHSETFFEMPLIVPTMEEQKKIGDFFEKIDQTIALHQQELTTLKQTKQGFLQKMFPKEGESVPEVRFPGFTGDWKERKLINNIIEKVLDFRGKSPAKFGMRWGNSGYLVLSALNVKNGYIDKQVEAKYGDQTLFERWMGKERLEKGDVVFTTEAPLGNVAQVPDDNGYILNQRAVAFKTSTEKTDNNFLAQLLRSPLFQTKLKANASGGTAKGIGMKEFAKMSATIPVSVEEQIKIGNFFKQLDDTISLQQRELDALKETKKAFLQKMFV</sequence>
<dbReference type="REBASE" id="621533">
    <property type="entry name" value="S.BceDQ01I"/>
</dbReference>
<dbReference type="InterPro" id="IPR044946">
    <property type="entry name" value="Restrct_endonuc_typeI_TRD_sf"/>
</dbReference>
<keyword evidence="3" id="KW-0238">DNA-binding</keyword>
<name>A0A0J6Z5K6_BACCE</name>
<dbReference type="PANTHER" id="PTHR30408">
    <property type="entry name" value="TYPE-1 RESTRICTION ENZYME ECOKI SPECIFICITY PROTEIN"/>
    <property type="match status" value="1"/>
</dbReference>
<dbReference type="AlphaFoldDB" id="A0A0J6Z5K6"/>
<evidence type="ECO:0000256" key="1">
    <source>
        <dbReference type="ARBA" id="ARBA00010923"/>
    </source>
</evidence>
<evidence type="ECO:0000313" key="8">
    <source>
        <dbReference type="Proteomes" id="UP000036243"/>
    </source>
</evidence>
<dbReference type="GO" id="GO:0003677">
    <property type="term" value="F:DNA binding"/>
    <property type="evidence" value="ECO:0007669"/>
    <property type="project" value="UniProtKB-KW"/>
</dbReference>
<dbReference type="Gene3D" id="1.10.287.1120">
    <property type="entry name" value="Bipartite methylase S protein"/>
    <property type="match status" value="1"/>
</dbReference>
<dbReference type="Proteomes" id="UP000036243">
    <property type="component" value="Unassembled WGS sequence"/>
</dbReference>